<dbReference type="InterPro" id="IPR036612">
    <property type="entry name" value="KH_dom_type_1_sf"/>
</dbReference>
<evidence type="ECO:0000259" key="9">
    <source>
        <dbReference type="PROSITE" id="PS50126"/>
    </source>
</evidence>
<dbReference type="SUPFAM" id="SSF54791">
    <property type="entry name" value="Eukaryotic type KH-domain (KH-domain type I)"/>
    <property type="match status" value="1"/>
</dbReference>
<dbReference type="GO" id="GO:0000287">
    <property type="term" value="F:magnesium ion binding"/>
    <property type="evidence" value="ECO:0007669"/>
    <property type="project" value="UniProtKB-UniRule"/>
</dbReference>
<feature type="binding site" evidence="8">
    <location>
        <position position="499"/>
    </location>
    <ligand>
        <name>Mg(2+)</name>
        <dbReference type="ChEBI" id="CHEBI:18420"/>
    </ligand>
</feature>
<evidence type="ECO:0000313" key="11">
    <source>
        <dbReference type="Proteomes" id="UP000006621"/>
    </source>
</evidence>
<dbReference type="InterPro" id="IPR036345">
    <property type="entry name" value="ExoRNase_PH_dom2_sf"/>
</dbReference>
<keyword evidence="7 8" id="KW-0694">RNA-binding</keyword>
<comment type="subcellular location">
    <subcellularLocation>
        <location evidence="8">Cytoplasm</location>
    </subcellularLocation>
</comment>
<dbReference type="InterPro" id="IPR004088">
    <property type="entry name" value="KH_dom_type_1"/>
</dbReference>
<comment type="function">
    <text evidence="8">Involved in mRNA degradation. Catalyzes the phosphorolysis of single-stranded polyribonucleotides processively in the 3'- to 5'-direction.</text>
</comment>
<keyword evidence="3 8" id="KW-0808">Transferase</keyword>
<dbReference type="FunFam" id="3.30.1370.10:FF:000001">
    <property type="entry name" value="Polyribonucleotide nucleotidyltransferase"/>
    <property type="match status" value="1"/>
</dbReference>
<dbReference type="Pfam" id="PF00013">
    <property type="entry name" value="KH_1"/>
    <property type="match status" value="1"/>
</dbReference>
<dbReference type="NCBIfam" id="TIGR03591">
    <property type="entry name" value="polynuc_phos"/>
    <property type="match status" value="1"/>
</dbReference>
<dbReference type="Proteomes" id="UP000006621">
    <property type="component" value="Chromosome"/>
</dbReference>
<dbReference type="InterPro" id="IPR001247">
    <property type="entry name" value="ExoRNase_PH_dom1"/>
</dbReference>
<dbReference type="CDD" id="cd02393">
    <property type="entry name" value="KH-I_PNPase"/>
    <property type="match status" value="1"/>
</dbReference>
<sequence length="699" mass="77168">MENKEKVYEIALGEDSEPIYLKTGWKAKQANASIWAQHGDTIVLVAATCSKDAPEGIDFFPLTVNYFEKFYAVGKIPGGFFKREAKPSDRETLISRLIDRPLRPLFPDGFRNETQIVAMVVSSDQVCSSDILALNAASASLMISDIPFNGPVGAVRVGRINGELILNPDAGKLDELEMNITVAGTEDAIVMVEAGMDIVSEDEVIDALEFGHEGIKKIIAVQKQMRDDLGKEKISFSDFSTPEDLVVKVNSEIGDKLKKAVMIPGKQEKYDAIDEIKEEYLEKVKEELGEEDFADKSKLYKDAFSAVEKNVFRDVTLNSGQRVDGRKYDEIRPIDIETGLLPKAHGSALFTRGETQALVTTTLGTKMDSQMVDDIEGETSKRFMLHYNFPPYCVGEVGFMKPPGRREIGHGALAERALQYILPDEESFPYTMRVVSDILESNGSSSMASVCGGSLALMDAGVPVKDAVAGIAMGLIYEDGKFAVLTDIMGLEDHLGDMDFKVTGTKEGITALQMDIKIEGLSRDILKEALQQAKEGRLYILDKMNEQLPSPKELPDNAPRFERINVNPEKVGLIIGPSGKTIKGIIDETGVAIDILDGGILNIFATDKESIENAREKIEALVQELEVNKVYTGKVKKVMEYGAFVELLPGVEALLHVSQYSKERIKSIADYLKVGDEVKVKYQGKDERGRHKITRKDLE</sequence>
<evidence type="ECO:0000256" key="6">
    <source>
        <dbReference type="ARBA" id="ARBA00022842"/>
    </source>
</evidence>
<dbReference type="Gene3D" id="3.30.230.70">
    <property type="entry name" value="GHMP Kinase, N-terminal domain"/>
    <property type="match status" value="2"/>
</dbReference>
<dbReference type="GO" id="GO:0006402">
    <property type="term" value="P:mRNA catabolic process"/>
    <property type="evidence" value="ECO:0007669"/>
    <property type="project" value="UniProtKB-UniRule"/>
</dbReference>
<dbReference type="Pfam" id="PF03725">
    <property type="entry name" value="RNase_PH_C"/>
    <property type="match status" value="2"/>
</dbReference>
<dbReference type="GO" id="GO:0000175">
    <property type="term" value="F:3'-5'-RNA exonuclease activity"/>
    <property type="evidence" value="ECO:0007669"/>
    <property type="project" value="TreeGrafter"/>
</dbReference>
<proteinExistence type="inferred from homology"/>
<dbReference type="Pfam" id="PF01138">
    <property type="entry name" value="RNase_PH"/>
    <property type="match status" value="2"/>
</dbReference>
<keyword evidence="2 8" id="KW-0963">Cytoplasm</keyword>
<evidence type="ECO:0000256" key="5">
    <source>
        <dbReference type="ARBA" id="ARBA00022723"/>
    </source>
</evidence>
<keyword evidence="4 8" id="KW-0548">Nucleotidyltransferase</keyword>
<dbReference type="GO" id="GO:0003723">
    <property type="term" value="F:RNA binding"/>
    <property type="evidence" value="ECO:0007669"/>
    <property type="project" value="UniProtKB-UniRule"/>
</dbReference>
<comment type="cofactor">
    <cofactor evidence="8">
        <name>Mg(2+)</name>
        <dbReference type="ChEBI" id="CHEBI:18420"/>
    </cofactor>
</comment>
<dbReference type="CDD" id="cd11364">
    <property type="entry name" value="RNase_PH_PNPase_2"/>
    <property type="match status" value="1"/>
</dbReference>
<dbReference type="InterPro" id="IPR004087">
    <property type="entry name" value="KH_dom"/>
</dbReference>
<dbReference type="Gene3D" id="3.30.1370.10">
    <property type="entry name" value="K Homology domain, type 1"/>
    <property type="match status" value="1"/>
</dbReference>
<dbReference type="Pfam" id="PF00575">
    <property type="entry name" value="S1"/>
    <property type="match status" value="1"/>
</dbReference>
<dbReference type="AlphaFoldDB" id="F8E8C8"/>
<dbReference type="GO" id="GO:0005829">
    <property type="term" value="C:cytosol"/>
    <property type="evidence" value="ECO:0007669"/>
    <property type="project" value="UniProtKB-ARBA"/>
</dbReference>
<organism evidence="10 11">
    <name type="scientific">Flexistipes sinusarabici (strain ATCC 49648 / DSM 4947 / MAS 10)</name>
    <dbReference type="NCBI Taxonomy" id="717231"/>
    <lineage>
        <taxon>Bacteria</taxon>
        <taxon>Pseudomonadati</taxon>
        <taxon>Deferribacterota</taxon>
        <taxon>Deferribacteres</taxon>
        <taxon>Deferribacterales</taxon>
        <taxon>Flexistipitaceae</taxon>
        <taxon>Flexistipes</taxon>
    </lineage>
</organism>
<dbReference type="SUPFAM" id="SSF54211">
    <property type="entry name" value="Ribosomal protein S5 domain 2-like"/>
    <property type="match status" value="2"/>
</dbReference>
<accession>F8E8C8</accession>
<dbReference type="InterPro" id="IPR015848">
    <property type="entry name" value="PNPase_PH_RNA-bd_bac/org-type"/>
</dbReference>
<dbReference type="FunFam" id="3.30.230.70:FF:000001">
    <property type="entry name" value="Polyribonucleotide nucleotidyltransferase"/>
    <property type="match status" value="1"/>
</dbReference>
<dbReference type="NCBIfam" id="NF008805">
    <property type="entry name" value="PRK11824.1"/>
    <property type="match status" value="1"/>
</dbReference>
<gene>
    <name evidence="8" type="primary">pnp</name>
    <name evidence="10" type="ordered locus">Flexsi_1475</name>
</gene>
<dbReference type="OrthoDB" id="9804305at2"/>
<evidence type="ECO:0000256" key="7">
    <source>
        <dbReference type="ARBA" id="ARBA00022884"/>
    </source>
</evidence>
<dbReference type="HAMAP" id="MF_01595">
    <property type="entry name" value="PNPase"/>
    <property type="match status" value="1"/>
</dbReference>
<dbReference type="Pfam" id="PF03726">
    <property type="entry name" value="PNPase"/>
    <property type="match status" value="1"/>
</dbReference>
<dbReference type="EC" id="2.7.7.8" evidence="8"/>
<dbReference type="CDD" id="cd11363">
    <property type="entry name" value="RNase_PH_PNPase_1"/>
    <property type="match status" value="1"/>
</dbReference>
<feature type="domain" description="S1 motif" evidence="9">
    <location>
        <begin position="628"/>
        <end position="696"/>
    </location>
</feature>
<dbReference type="SUPFAM" id="SSF55666">
    <property type="entry name" value="Ribonuclease PH domain 2-like"/>
    <property type="match status" value="2"/>
</dbReference>
<dbReference type="InterPro" id="IPR012162">
    <property type="entry name" value="PNPase"/>
</dbReference>
<dbReference type="HOGENOM" id="CLU_004217_2_2_0"/>
<dbReference type="EMBL" id="CP002858">
    <property type="protein sequence ID" value="AEI15125.1"/>
    <property type="molecule type" value="Genomic_DNA"/>
</dbReference>
<comment type="catalytic activity">
    <reaction evidence="8">
        <text>RNA(n+1) + phosphate = RNA(n) + a ribonucleoside 5'-diphosphate</text>
        <dbReference type="Rhea" id="RHEA:22096"/>
        <dbReference type="Rhea" id="RHEA-COMP:14527"/>
        <dbReference type="Rhea" id="RHEA-COMP:17342"/>
        <dbReference type="ChEBI" id="CHEBI:43474"/>
        <dbReference type="ChEBI" id="CHEBI:57930"/>
        <dbReference type="ChEBI" id="CHEBI:140395"/>
        <dbReference type="EC" id="2.7.7.8"/>
    </reaction>
</comment>
<evidence type="ECO:0000256" key="2">
    <source>
        <dbReference type="ARBA" id="ARBA00022490"/>
    </source>
</evidence>
<dbReference type="InterPro" id="IPR015847">
    <property type="entry name" value="ExoRNase_PH_dom2"/>
</dbReference>
<dbReference type="GO" id="GO:0006396">
    <property type="term" value="P:RNA processing"/>
    <property type="evidence" value="ECO:0007669"/>
    <property type="project" value="InterPro"/>
</dbReference>
<keyword evidence="11" id="KW-1185">Reference proteome</keyword>
<dbReference type="FunFam" id="3.30.230.70:FF:000002">
    <property type="entry name" value="Polyribonucleotide nucleotidyltransferase"/>
    <property type="match status" value="1"/>
</dbReference>
<keyword evidence="5 8" id="KW-0479">Metal-binding</keyword>
<dbReference type="InterPro" id="IPR012340">
    <property type="entry name" value="NA-bd_OB-fold"/>
</dbReference>
<evidence type="ECO:0000256" key="1">
    <source>
        <dbReference type="ARBA" id="ARBA00007404"/>
    </source>
</evidence>
<evidence type="ECO:0000256" key="4">
    <source>
        <dbReference type="ARBA" id="ARBA00022695"/>
    </source>
</evidence>
<dbReference type="KEGG" id="fsi:Flexsi_1475"/>
<evidence type="ECO:0000313" key="10">
    <source>
        <dbReference type="EMBL" id="AEI15125.1"/>
    </source>
</evidence>
<dbReference type="SMART" id="SM00322">
    <property type="entry name" value="KH"/>
    <property type="match status" value="1"/>
</dbReference>
<evidence type="ECO:0000256" key="3">
    <source>
        <dbReference type="ARBA" id="ARBA00022679"/>
    </source>
</evidence>
<dbReference type="Gene3D" id="2.40.50.140">
    <property type="entry name" value="Nucleic acid-binding proteins"/>
    <property type="match status" value="1"/>
</dbReference>
<evidence type="ECO:0000256" key="8">
    <source>
        <dbReference type="HAMAP-Rule" id="MF_01595"/>
    </source>
</evidence>
<reference evidence="10 11" key="1">
    <citation type="journal article" date="2011" name="Stand. Genomic Sci.">
        <title>Genome sequence of the moderately thermophilic halophile Flexistipes sinusarabici strain (MAS10).</title>
        <authorList>
            <person name="Lapidus A."/>
            <person name="Chertkov O."/>
            <person name="Nolan M."/>
            <person name="Lucas S."/>
            <person name="Hammon N."/>
            <person name="Deshpande S."/>
            <person name="Cheng J.F."/>
            <person name="Tapia R."/>
            <person name="Han C."/>
            <person name="Goodwin L."/>
            <person name="Pitluck S."/>
            <person name="Liolios K."/>
            <person name="Pagani I."/>
            <person name="Ivanova N."/>
            <person name="Huntemann M."/>
            <person name="Mavromatis K."/>
            <person name="Mikhailova N."/>
            <person name="Pati A."/>
            <person name="Chen A."/>
            <person name="Palaniappan K."/>
            <person name="Land M."/>
            <person name="Hauser L."/>
            <person name="Brambilla E.M."/>
            <person name="Rohde M."/>
            <person name="Abt B."/>
            <person name="Spring S."/>
            <person name="Goker M."/>
            <person name="Bristow J."/>
            <person name="Eisen J.A."/>
            <person name="Markowitz V."/>
            <person name="Hugenholtz P."/>
            <person name="Kyrpides N.C."/>
            <person name="Klenk H.P."/>
            <person name="Woyke T."/>
        </authorList>
    </citation>
    <scope>NUCLEOTIDE SEQUENCE [LARGE SCALE GENOMIC DNA]</scope>
    <source>
        <strain evidence="11">DSM 4947 / MAS 10</strain>
    </source>
</reference>
<feature type="binding site" evidence="8">
    <location>
        <position position="493"/>
    </location>
    <ligand>
        <name>Mg(2+)</name>
        <dbReference type="ChEBI" id="CHEBI:18420"/>
    </ligand>
</feature>
<dbReference type="InterPro" id="IPR003029">
    <property type="entry name" value="S1_domain"/>
</dbReference>
<dbReference type="PANTHER" id="PTHR11252:SF0">
    <property type="entry name" value="POLYRIBONUCLEOTIDE NUCLEOTIDYLTRANSFERASE 1, MITOCHONDRIAL"/>
    <property type="match status" value="1"/>
</dbReference>
<comment type="similarity">
    <text evidence="1 8">Belongs to the polyribonucleotide nucleotidyltransferase family.</text>
</comment>
<dbReference type="SUPFAM" id="SSF50249">
    <property type="entry name" value="Nucleic acid-binding proteins"/>
    <property type="match status" value="1"/>
</dbReference>
<name>F8E8C8_FLESM</name>
<dbReference type="InterPro" id="IPR027408">
    <property type="entry name" value="PNPase/RNase_PH_dom_sf"/>
</dbReference>
<dbReference type="PROSITE" id="PS50084">
    <property type="entry name" value="KH_TYPE_1"/>
    <property type="match status" value="1"/>
</dbReference>
<dbReference type="RefSeq" id="WP_013886606.1">
    <property type="nucleotide sequence ID" value="NC_015672.1"/>
</dbReference>
<dbReference type="PROSITE" id="PS50126">
    <property type="entry name" value="S1"/>
    <property type="match status" value="1"/>
</dbReference>
<reference evidence="11" key="2">
    <citation type="submission" date="2011-06" db="EMBL/GenBank/DDBJ databases">
        <title>The complete genome of Flexistipes sinusarabici DSM 4947.</title>
        <authorList>
            <person name="Lucas S."/>
            <person name="Han J."/>
            <person name="Lapidus A."/>
            <person name="Bruce D."/>
            <person name="Goodwin L."/>
            <person name="Pitluck S."/>
            <person name="Peters L."/>
            <person name="Kyrpides N."/>
            <person name="Mavromatis K."/>
            <person name="Ivanova N."/>
            <person name="Mikhailova N."/>
            <person name="Chertkov O."/>
            <person name="Detter J.C."/>
            <person name="Tapia R."/>
            <person name="Han C."/>
            <person name="Land M."/>
            <person name="Hauser L."/>
            <person name="Markowitz V."/>
            <person name="Cheng J.-F."/>
            <person name="Hugenholtz P."/>
            <person name="Woyke T."/>
            <person name="Wu D."/>
            <person name="Spring S."/>
            <person name="Schroeder M."/>
            <person name="Brambilla E."/>
            <person name="Klenk H.-P."/>
            <person name="Eisen J.A."/>
        </authorList>
    </citation>
    <scope>NUCLEOTIDE SEQUENCE [LARGE SCALE GENOMIC DNA]</scope>
    <source>
        <strain evidence="11">DSM 4947 / MAS 10</strain>
    </source>
</reference>
<dbReference type="eggNOG" id="COG1185">
    <property type="taxonomic scope" value="Bacteria"/>
</dbReference>
<protein>
    <recommendedName>
        <fullName evidence="8">Polyribonucleotide nucleotidyltransferase</fullName>
        <ecNumber evidence="8">2.7.7.8</ecNumber>
    </recommendedName>
    <alternativeName>
        <fullName evidence="8">Polynucleotide phosphorylase</fullName>
        <shortName evidence="8">PNPase</shortName>
    </alternativeName>
</protein>
<dbReference type="InterPro" id="IPR020568">
    <property type="entry name" value="Ribosomal_Su5_D2-typ_SF"/>
</dbReference>
<dbReference type="STRING" id="717231.Flexsi_1475"/>
<keyword evidence="6 8" id="KW-0460">Magnesium</keyword>
<dbReference type="GO" id="GO:0004654">
    <property type="term" value="F:polyribonucleotide nucleotidyltransferase activity"/>
    <property type="evidence" value="ECO:0007669"/>
    <property type="project" value="UniProtKB-UniRule"/>
</dbReference>
<dbReference type="SMART" id="SM00316">
    <property type="entry name" value="S1"/>
    <property type="match status" value="1"/>
</dbReference>
<dbReference type="PIRSF" id="PIRSF005499">
    <property type="entry name" value="PNPase"/>
    <property type="match status" value="1"/>
</dbReference>
<dbReference type="PANTHER" id="PTHR11252">
    <property type="entry name" value="POLYRIBONUCLEOTIDE NUCLEOTIDYLTRANSFERASE"/>
    <property type="match status" value="1"/>
</dbReference>